<sequence>MSFLCEKRAFCRVVEEGCSMAICLFKTEEKCETFQCELTWELSQAQKRWWELNVRKLKYRLDHDFTATDMPMTPYSEMVQCIRSEDRLWGHATRHYPLLSLILSATTSLRWTM</sequence>
<comment type="caution">
    <text evidence="1">The sequence shown here is derived from an EMBL/GenBank/DDBJ whole genome shotgun (WGS) entry which is preliminary data.</text>
</comment>
<dbReference type="Proteomes" id="UP001054837">
    <property type="component" value="Unassembled WGS sequence"/>
</dbReference>
<protein>
    <submittedName>
        <fullName evidence="1">Uncharacterized protein</fullName>
    </submittedName>
</protein>
<reference evidence="1 2" key="1">
    <citation type="submission" date="2021-06" db="EMBL/GenBank/DDBJ databases">
        <title>Caerostris darwini draft genome.</title>
        <authorList>
            <person name="Kono N."/>
            <person name="Arakawa K."/>
        </authorList>
    </citation>
    <scope>NUCLEOTIDE SEQUENCE [LARGE SCALE GENOMIC DNA]</scope>
</reference>
<evidence type="ECO:0000313" key="2">
    <source>
        <dbReference type="Proteomes" id="UP001054837"/>
    </source>
</evidence>
<keyword evidence="2" id="KW-1185">Reference proteome</keyword>
<organism evidence="1 2">
    <name type="scientific">Caerostris darwini</name>
    <dbReference type="NCBI Taxonomy" id="1538125"/>
    <lineage>
        <taxon>Eukaryota</taxon>
        <taxon>Metazoa</taxon>
        <taxon>Ecdysozoa</taxon>
        <taxon>Arthropoda</taxon>
        <taxon>Chelicerata</taxon>
        <taxon>Arachnida</taxon>
        <taxon>Araneae</taxon>
        <taxon>Araneomorphae</taxon>
        <taxon>Entelegynae</taxon>
        <taxon>Araneoidea</taxon>
        <taxon>Araneidae</taxon>
        <taxon>Caerostris</taxon>
    </lineage>
</organism>
<accession>A0AAV4REY8</accession>
<dbReference type="EMBL" id="BPLQ01006021">
    <property type="protein sequence ID" value="GIY19179.1"/>
    <property type="molecule type" value="Genomic_DNA"/>
</dbReference>
<evidence type="ECO:0000313" key="1">
    <source>
        <dbReference type="EMBL" id="GIY19179.1"/>
    </source>
</evidence>
<dbReference type="AlphaFoldDB" id="A0AAV4REY8"/>
<gene>
    <name evidence="1" type="ORF">CDAR_34051</name>
</gene>
<proteinExistence type="predicted"/>
<name>A0AAV4REY8_9ARAC</name>